<keyword evidence="2" id="KW-1185">Reference proteome</keyword>
<evidence type="ECO:0008006" key="3">
    <source>
        <dbReference type="Google" id="ProtNLM"/>
    </source>
</evidence>
<name>A0ABS6ELA8_9CLOT</name>
<dbReference type="EMBL" id="JAHLQF010000004">
    <property type="protein sequence ID" value="MBU5486008.1"/>
    <property type="molecule type" value="Genomic_DNA"/>
</dbReference>
<evidence type="ECO:0000313" key="2">
    <source>
        <dbReference type="Proteomes" id="UP000726170"/>
    </source>
</evidence>
<dbReference type="RefSeq" id="WP_216440601.1">
    <property type="nucleotide sequence ID" value="NZ_JAHLQF010000004.1"/>
</dbReference>
<organism evidence="1 2">
    <name type="scientific">Clostridium mobile</name>
    <dbReference type="NCBI Taxonomy" id="2841512"/>
    <lineage>
        <taxon>Bacteria</taxon>
        <taxon>Bacillati</taxon>
        <taxon>Bacillota</taxon>
        <taxon>Clostridia</taxon>
        <taxon>Eubacteriales</taxon>
        <taxon>Clostridiaceae</taxon>
        <taxon>Clostridium</taxon>
    </lineage>
</organism>
<comment type="caution">
    <text evidence="1">The sequence shown here is derived from an EMBL/GenBank/DDBJ whole genome shotgun (WGS) entry which is preliminary data.</text>
</comment>
<sequence length="160" mass="18133">MRLKILTILGVSILILTSVGFYIFNKDTKSDPKALSHSKAEHIKKFDEVYSSEINKSYDGSYLDRIVTIVDAKEEFNIKINNINKDSEVILINSSNGEKQDMTYTKNNEFILTTKLDEGVDYGILMDNKLIGGIRVVNGLDKADKEKIYEEVMRSLQCGI</sequence>
<evidence type="ECO:0000313" key="1">
    <source>
        <dbReference type="EMBL" id="MBU5486008.1"/>
    </source>
</evidence>
<protein>
    <recommendedName>
        <fullName evidence="3">Lipoprotein</fullName>
    </recommendedName>
</protein>
<dbReference type="Proteomes" id="UP000726170">
    <property type="component" value="Unassembled WGS sequence"/>
</dbReference>
<proteinExistence type="predicted"/>
<accession>A0ABS6ELA8</accession>
<reference evidence="1 2" key="1">
    <citation type="submission" date="2021-06" db="EMBL/GenBank/DDBJ databases">
        <authorList>
            <person name="Sun Q."/>
            <person name="Li D."/>
        </authorList>
    </citation>
    <scope>NUCLEOTIDE SEQUENCE [LARGE SCALE GENOMIC DNA]</scope>
    <source>
        <strain evidence="1 2">MSJ-11</strain>
    </source>
</reference>
<gene>
    <name evidence="1" type="ORF">KQI86_16930</name>
</gene>